<evidence type="ECO:0000256" key="5">
    <source>
        <dbReference type="ARBA" id="ARBA00022723"/>
    </source>
</evidence>
<keyword evidence="5 10" id="KW-0479">Metal-binding</keyword>
<comment type="catalytic activity">
    <reaction evidence="9 10">
        <text>L-threonyl-[protein] + FAD = FMN-L-threonyl-[protein] + AMP + H(+)</text>
        <dbReference type="Rhea" id="RHEA:36847"/>
        <dbReference type="Rhea" id="RHEA-COMP:11060"/>
        <dbReference type="Rhea" id="RHEA-COMP:11061"/>
        <dbReference type="ChEBI" id="CHEBI:15378"/>
        <dbReference type="ChEBI" id="CHEBI:30013"/>
        <dbReference type="ChEBI" id="CHEBI:57692"/>
        <dbReference type="ChEBI" id="CHEBI:74257"/>
        <dbReference type="ChEBI" id="CHEBI:456215"/>
        <dbReference type="EC" id="2.7.1.180"/>
    </reaction>
</comment>
<dbReference type="Proteomes" id="UP000634206">
    <property type="component" value="Unassembled WGS sequence"/>
</dbReference>
<keyword evidence="7 10" id="KW-0460">Magnesium</keyword>
<evidence type="ECO:0000256" key="11">
    <source>
        <dbReference type="PIRSR" id="PIRSR006268-2"/>
    </source>
</evidence>
<dbReference type="PANTHER" id="PTHR30040">
    <property type="entry name" value="THIAMINE BIOSYNTHESIS LIPOPROTEIN APBE"/>
    <property type="match status" value="1"/>
</dbReference>
<dbReference type="RefSeq" id="WP_309489510.1">
    <property type="nucleotide sequence ID" value="NZ_JAENIG010000004.1"/>
</dbReference>
<comment type="similarity">
    <text evidence="10">Belongs to the ApbE family.</text>
</comment>
<dbReference type="Pfam" id="PF02424">
    <property type="entry name" value="ApbE"/>
    <property type="match status" value="1"/>
</dbReference>
<feature type="binding site" evidence="11">
    <location>
        <position position="172"/>
    </location>
    <ligand>
        <name>Mg(2+)</name>
        <dbReference type="ChEBI" id="CHEBI:18420"/>
    </ligand>
</feature>
<protein>
    <recommendedName>
        <fullName evidence="2 10">FAD:protein FMN transferase</fullName>
        <ecNumber evidence="1 10">2.7.1.180</ecNumber>
    </recommendedName>
    <alternativeName>
        <fullName evidence="8 10">Flavin transferase</fullName>
    </alternativeName>
</protein>
<keyword evidence="6 10" id="KW-0274">FAD</keyword>
<feature type="binding site" evidence="11">
    <location>
        <position position="290"/>
    </location>
    <ligand>
        <name>Mg(2+)</name>
        <dbReference type="ChEBI" id="CHEBI:18420"/>
    </ligand>
</feature>
<dbReference type="PIRSF" id="PIRSF006268">
    <property type="entry name" value="ApbE"/>
    <property type="match status" value="1"/>
</dbReference>
<evidence type="ECO:0000256" key="1">
    <source>
        <dbReference type="ARBA" id="ARBA00011955"/>
    </source>
</evidence>
<organism evidence="12 13">
    <name type="scientific">Oceaniferula flava</name>
    <dbReference type="NCBI Taxonomy" id="2800421"/>
    <lineage>
        <taxon>Bacteria</taxon>
        <taxon>Pseudomonadati</taxon>
        <taxon>Verrucomicrobiota</taxon>
        <taxon>Verrucomicrobiia</taxon>
        <taxon>Verrucomicrobiales</taxon>
        <taxon>Verrucomicrobiaceae</taxon>
        <taxon>Oceaniferula</taxon>
    </lineage>
</organism>
<gene>
    <name evidence="12" type="ORF">JIN83_08000</name>
</gene>
<dbReference type="EMBL" id="JAENIG010000004">
    <property type="protein sequence ID" value="MBK1854899.1"/>
    <property type="molecule type" value="Genomic_DNA"/>
</dbReference>
<keyword evidence="13" id="KW-1185">Reference proteome</keyword>
<dbReference type="InterPro" id="IPR024932">
    <property type="entry name" value="ApbE"/>
</dbReference>
<keyword evidence="4 10" id="KW-0808">Transferase</keyword>
<proteinExistence type="inferred from homology"/>
<comment type="caution">
    <text evidence="12">The sequence shown here is derived from an EMBL/GenBank/DDBJ whole genome shotgun (WGS) entry which is preliminary data.</text>
</comment>
<dbReference type="PANTHER" id="PTHR30040:SF2">
    <property type="entry name" value="FAD:PROTEIN FMN TRANSFERASE"/>
    <property type="match status" value="1"/>
</dbReference>
<dbReference type="EC" id="2.7.1.180" evidence="1 10"/>
<reference evidence="12" key="1">
    <citation type="submission" date="2021-01" db="EMBL/GenBank/DDBJ databases">
        <title>Modified the classification status of verrucomicrobia.</title>
        <authorList>
            <person name="Feng X."/>
        </authorList>
    </citation>
    <scope>NUCLEOTIDE SEQUENCE</scope>
    <source>
        <strain evidence="12">5K15</strain>
    </source>
</reference>
<evidence type="ECO:0000256" key="3">
    <source>
        <dbReference type="ARBA" id="ARBA00022630"/>
    </source>
</evidence>
<dbReference type="GO" id="GO:0046872">
    <property type="term" value="F:metal ion binding"/>
    <property type="evidence" value="ECO:0007669"/>
    <property type="project" value="UniProtKB-UniRule"/>
</dbReference>
<evidence type="ECO:0000256" key="10">
    <source>
        <dbReference type="PIRNR" id="PIRNR006268"/>
    </source>
</evidence>
<dbReference type="Gene3D" id="3.10.520.10">
    <property type="entry name" value="ApbE-like domains"/>
    <property type="match status" value="1"/>
</dbReference>
<dbReference type="InterPro" id="IPR003374">
    <property type="entry name" value="ApbE-like_sf"/>
</dbReference>
<evidence type="ECO:0000256" key="9">
    <source>
        <dbReference type="ARBA" id="ARBA00048540"/>
    </source>
</evidence>
<evidence type="ECO:0000256" key="2">
    <source>
        <dbReference type="ARBA" id="ARBA00016337"/>
    </source>
</evidence>
<evidence type="ECO:0000313" key="13">
    <source>
        <dbReference type="Proteomes" id="UP000634206"/>
    </source>
</evidence>
<evidence type="ECO:0000313" key="12">
    <source>
        <dbReference type="EMBL" id="MBK1854899.1"/>
    </source>
</evidence>
<evidence type="ECO:0000256" key="8">
    <source>
        <dbReference type="ARBA" id="ARBA00031306"/>
    </source>
</evidence>
<dbReference type="GO" id="GO:0016740">
    <property type="term" value="F:transferase activity"/>
    <property type="evidence" value="ECO:0007669"/>
    <property type="project" value="UniProtKB-UniRule"/>
</dbReference>
<sequence length="345" mass="36962">MASPQPPNERQVLIPTDLTLDHLRGANSGLEVVLLEGETMGSYWRLHYQRPPHISSTHIRRRAELSFDLVIRQMSHWDAESELSRFNAAPAGERFQLSPEFRAVLRQALEIAKLTDGVYDPTVGRLVAGAGFGPHAGAPEQMPDTRGSWRDLSLRADGSASHAGHCQLDLSSIAKGYAIDHAAAGLKQLGIHDFLLEIGGEFRGEGCKPDGQPWWVALDPMGKQAAEAQTVAALCGISLATSGIAEQRIRMEDGESHHLIDPATGRSAVGALQAVSVLAPTCMLADAWATALFVLGESRGAECAEQHGIAASFVTRAGAGFHEKITPAYTRMLTDSSEDGDSVDA</sequence>
<comment type="cofactor">
    <cofactor evidence="11">
        <name>Mg(2+)</name>
        <dbReference type="ChEBI" id="CHEBI:18420"/>
    </cofactor>
    <cofactor evidence="11">
        <name>Mn(2+)</name>
        <dbReference type="ChEBI" id="CHEBI:29035"/>
    </cofactor>
    <text evidence="11">Magnesium. Can also use manganese.</text>
</comment>
<dbReference type="SUPFAM" id="SSF143631">
    <property type="entry name" value="ApbE-like"/>
    <property type="match status" value="1"/>
</dbReference>
<name>A0AAE2SBV3_9BACT</name>
<evidence type="ECO:0000256" key="4">
    <source>
        <dbReference type="ARBA" id="ARBA00022679"/>
    </source>
</evidence>
<keyword evidence="3 10" id="KW-0285">Flavoprotein</keyword>
<feature type="binding site" evidence="11">
    <location>
        <position position="286"/>
    </location>
    <ligand>
        <name>Mg(2+)</name>
        <dbReference type="ChEBI" id="CHEBI:18420"/>
    </ligand>
</feature>
<accession>A0AAE2SBV3</accession>
<evidence type="ECO:0000256" key="7">
    <source>
        <dbReference type="ARBA" id="ARBA00022842"/>
    </source>
</evidence>
<evidence type="ECO:0000256" key="6">
    <source>
        <dbReference type="ARBA" id="ARBA00022827"/>
    </source>
</evidence>
<dbReference type="AlphaFoldDB" id="A0AAE2SBV3"/>